<evidence type="ECO:0000313" key="10">
    <source>
        <dbReference type="Proteomes" id="UP000249364"/>
    </source>
</evidence>
<evidence type="ECO:0000256" key="3">
    <source>
        <dbReference type="ARBA" id="ARBA00022448"/>
    </source>
</evidence>
<dbReference type="STRING" id="121821.GCA_001870675_01209"/>
<keyword evidence="6 8" id="KW-1133">Transmembrane helix</keyword>
<dbReference type="AlphaFoldDB" id="A0A2W7Q1M6"/>
<evidence type="ECO:0000256" key="6">
    <source>
        <dbReference type="ARBA" id="ARBA00022989"/>
    </source>
</evidence>
<name>A0A2W7Q1M6_9RHOB</name>
<dbReference type="OrthoDB" id="5195497at2"/>
<evidence type="ECO:0000256" key="7">
    <source>
        <dbReference type="ARBA" id="ARBA00023136"/>
    </source>
</evidence>
<gene>
    <name evidence="9" type="ORF">LY56_02191</name>
</gene>
<keyword evidence="3" id="KW-0813">Transport</keyword>
<evidence type="ECO:0000256" key="5">
    <source>
        <dbReference type="ARBA" id="ARBA00022692"/>
    </source>
</evidence>
<sequence length="247" mass="25616">MDVTEILLAGLGLFLGGVLKGATGAGAPMIGVPVLAMLFNVPTAVALFAIPNLLTNVTQGWQFRAHLGRMGLATSFALWGALGALVGSVLLAVAPATLLMAGVGAVVLSYIVFRLMRPDWQLGPNAESRLTAPAGLIGGVLQGASGMSGPVSITYLNALRLERPRFMATISIFFCTMALMQIPALALLGILTPKLALWGILAVGPLLLGMPVGNWLASQISKAMFDKLILVLLTVIAAKLLFDGLTA</sequence>
<proteinExistence type="inferred from homology"/>
<reference evidence="9 10" key="1">
    <citation type="submission" date="2018-06" db="EMBL/GenBank/DDBJ databases">
        <title>Genomic Encyclopedia of Archaeal and Bacterial Type Strains, Phase II (KMG-II): from individual species to whole genera.</title>
        <authorList>
            <person name="Goeker M."/>
        </authorList>
    </citation>
    <scope>NUCLEOTIDE SEQUENCE [LARGE SCALE GENOMIC DNA]</scope>
    <source>
        <strain evidence="9 10">DSM 13087</strain>
    </source>
</reference>
<evidence type="ECO:0000313" key="9">
    <source>
        <dbReference type="EMBL" id="PZX42201.1"/>
    </source>
</evidence>
<feature type="transmembrane region" description="Helical" evidence="8">
    <location>
        <begin position="92"/>
        <end position="113"/>
    </location>
</feature>
<evidence type="ECO:0000256" key="2">
    <source>
        <dbReference type="ARBA" id="ARBA00009142"/>
    </source>
</evidence>
<dbReference type="PANTHER" id="PTHR30269">
    <property type="entry name" value="TRANSMEMBRANE PROTEIN YFCA"/>
    <property type="match status" value="1"/>
</dbReference>
<dbReference type="InterPro" id="IPR002781">
    <property type="entry name" value="TM_pro_TauE-like"/>
</dbReference>
<feature type="transmembrane region" description="Helical" evidence="8">
    <location>
        <begin position="67"/>
        <end position="86"/>
    </location>
</feature>
<keyword evidence="4 8" id="KW-1003">Cell membrane</keyword>
<protein>
    <recommendedName>
        <fullName evidence="8">Probable membrane transporter protein</fullName>
    </recommendedName>
</protein>
<keyword evidence="7 8" id="KW-0472">Membrane</keyword>
<dbReference type="EMBL" id="QKZQ01000009">
    <property type="protein sequence ID" value="PZX42201.1"/>
    <property type="molecule type" value="Genomic_DNA"/>
</dbReference>
<dbReference type="Proteomes" id="UP000249364">
    <property type="component" value="Unassembled WGS sequence"/>
</dbReference>
<feature type="transmembrane region" description="Helical" evidence="8">
    <location>
        <begin position="34"/>
        <end position="55"/>
    </location>
</feature>
<dbReference type="RefSeq" id="WP_071468252.1">
    <property type="nucleotide sequence ID" value="NZ_MEHT01000003.1"/>
</dbReference>
<feature type="transmembrane region" description="Helical" evidence="8">
    <location>
        <begin position="224"/>
        <end position="242"/>
    </location>
</feature>
<accession>A0A2W7Q1M6</accession>
<comment type="caution">
    <text evidence="9">The sequence shown here is derived from an EMBL/GenBank/DDBJ whole genome shotgun (WGS) entry which is preliminary data.</text>
</comment>
<evidence type="ECO:0000256" key="8">
    <source>
        <dbReference type="RuleBase" id="RU363041"/>
    </source>
</evidence>
<keyword evidence="5 8" id="KW-0812">Transmembrane</keyword>
<dbReference type="InterPro" id="IPR052017">
    <property type="entry name" value="TSUP"/>
</dbReference>
<feature type="transmembrane region" description="Helical" evidence="8">
    <location>
        <begin position="166"/>
        <end position="190"/>
    </location>
</feature>
<evidence type="ECO:0000256" key="4">
    <source>
        <dbReference type="ARBA" id="ARBA00022475"/>
    </source>
</evidence>
<comment type="similarity">
    <text evidence="2 8">Belongs to the 4-toluene sulfonate uptake permease (TSUP) (TC 2.A.102) family.</text>
</comment>
<dbReference type="PANTHER" id="PTHR30269:SF32">
    <property type="entry name" value="MEMBRANE TRANSPORTER PROTEIN-RELATED"/>
    <property type="match status" value="1"/>
</dbReference>
<dbReference type="Pfam" id="PF01925">
    <property type="entry name" value="TauE"/>
    <property type="match status" value="1"/>
</dbReference>
<evidence type="ECO:0000256" key="1">
    <source>
        <dbReference type="ARBA" id="ARBA00004651"/>
    </source>
</evidence>
<dbReference type="GO" id="GO:0005886">
    <property type="term" value="C:plasma membrane"/>
    <property type="evidence" value="ECO:0007669"/>
    <property type="project" value="UniProtKB-SubCell"/>
</dbReference>
<organism evidence="9 10">
    <name type="scientific">Roseinatronobacter thiooxidans</name>
    <dbReference type="NCBI Taxonomy" id="121821"/>
    <lineage>
        <taxon>Bacteria</taxon>
        <taxon>Pseudomonadati</taxon>
        <taxon>Pseudomonadota</taxon>
        <taxon>Alphaproteobacteria</taxon>
        <taxon>Rhodobacterales</taxon>
        <taxon>Paracoccaceae</taxon>
        <taxon>Roseinatronobacter</taxon>
    </lineage>
</organism>
<keyword evidence="10" id="KW-1185">Reference proteome</keyword>
<feature type="transmembrane region" description="Helical" evidence="8">
    <location>
        <begin position="196"/>
        <end position="217"/>
    </location>
</feature>
<comment type="subcellular location">
    <subcellularLocation>
        <location evidence="1 8">Cell membrane</location>
        <topology evidence="1 8">Multi-pass membrane protein</topology>
    </subcellularLocation>
</comment>